<dbReference type="EMBL" id="JAOPGA020001155">
    <property type="protein sequence ID" value="KAL0485648.1"/>
    <property type="molecule type" value="Genomic_DNA"/>
</dbReference>
<evidence type="ECO:0000313" key="11">
    <source>
        <dbReference type="Proteomes" id="UP001431209"/>
    </source>
</evidence>
<keyword evidence="3" id="KW-0813">Transport</keyword>
<feature type="region of interest" description="Disordered" evidence="7">
    <location>
        <begin position="350"/>
        <end position="397"/>
    </location>
</feature>
<evidence type="ECO:0000313" key="10">
    <source>
        <dbReference type="EMBL" id="KAL0485648.1"/>
    </source>
</evidence>
<reference evidence="10 11" key="1">
    <citation type="submission" date="2024-03" db="EMBL/GenBank/DDBJ databases">
        <title>The Acrasis kona genome and developmental transcriptomes reveal deep origins of eukaryotic multicellular pathways.</title>
        <authorList>
            <person name="Sheikh S."/>
            <person name="Fu C.-J."/>
            <person name="Brown M.W."/>
            <person name="Baldauf S.L."/>
        </authorList>
    </citation>
    <scope>NUCLEOTIDE SEQUENCE [LARGE SCALE GENOMIC DNA]</scope>
    <source>
        <strain evidence="10 11">ATCC MYA-3509</strain>
    </source>
</reference>
<accession>A0AAW2Z9L7</accession>
<sequence length="782" mass="85951">MTCAKDNYANISNFKWYLEKLIDLTNVKSVRHGHLIASQLMNVLIRVKSIRAHGVAEMIKLINSPQLHTESAETSSVFEVLYAAAWITGEFISESQEDPRTLLEGLLTPQLSSLPDRIQSCYIQAIMKIYAHAASRAAGSVGVKQQNVAEIIQFDDASSSSLPDASSSENNVVDSILDHDQRAEMRNVVTEMRDLIRNGLDSFLKTSDVEVQERAATCLKLLDIHQELLQEGNDIGPQIASLFEEELNPVAPRAQSKVPIPEGLNLEDWIGTPFDQLVDPKVFQEPTIDIANSPVNEYSYQNYDLNSSSPTSIGSGGIGKDTVYNNPDTYNQAKSVFTLVSRKSTGATDVTDVKNASQGDLKKKKTKDGSKDPSKKKKKKRTASINEPPPVVSNVEELPEGAMPEMTNVRNSKNQVDVVVDRLSQIDLTSALTDKDILPQVEAYPLKSEAKPVRVKSTAINNNKSKQETTPPTRKKRSSSNASASSSTAGDKKKKKKKKSTAESSATTSTTTTSSNILDFLEDTPAAPSSSSSPNNNKKMTKESSTKKRIAKDDQLRIVYSTKPSLPDNMHIHIPFYFDNIGQGSISNLEYNLDSTMNVKFIRPNMPPTSNSTVKLPFTIDAAQSQSTTIVLQYKSFARAQSLNGHVQYEDANKNVHKLAFTLPLPSSMFMVSKKMSVPEFGTLNRSNAMPNPSSTLCKVSEKYPDVKAVAKEISKMLHLSVVDSVADQVYLMYGSSATTVPVHLAVQVKTKSDKEVLVEFKCSDDTLGNSLLSEVHKQFRG</sequence>
<name>A0AAW2Z9L7_9EUKA</name>
<organism evidence="10 11">
    <name type="scientific">Acrasis kona</name>
    <dbReference type="NCBI Taxonomy" id="1008807"/>
    <lineage>
        <taxon>Eukaryota</taxon>
        <taxon>Discoba</taxon>
        <taxon>Heterolobosea</taxon>
        <taxon>Tetramitia</taxon>
        <taxon>Eutetramitia</taxon>
        <taxon>Acrasidae</taxon>
        <taxon>Acrasis</taxon>
    </lineage>
</organism>
<comment type="similarity">
    <text evidence="2">Belongs to the adaptor complexes large subunit family.</text>
</comment>
<comment type="caution">
    <text evidence="10">The sequence shown here is derived from an EMBL/GenBank/DDBJ whole genome shotgun (WGS) entry which is preliminary data.</text>
</comment>
<dbReference type="InterPro" id="IPR016024">
    <property type="entry name" value="ARM-type_fold"/>
</dbReference>
<evidence type="ECO:0000256" key="1">
    <source>
        <dbReference type="ARBA" id="ARBA00004308"/>
    </source>
</evidence>
<feature type="domain" description="AP-3 complex subunit delta Mu C-terminal" evidence="9">
    <location>
        <begin position="669"/>
        <end position="778"/>
    </location>
</feature>
<evidence type="ECO:0000256" key="3">
    <source>
        <dbReference type="ARBA" id="ARBA00022448"/>
    </source>
</evidence>
<evidence type="ECO:0000259" key="9">
    <source>
        <dbReference type="Pfam" id="PF26171"/>
    </source>
</evidence>
<keyword evidence="4" id="KW-0677">Repeat</keyword>
<dbReference type="GO" id="GO:0006896">
    <property type="term" value="P:Golgi to vacuole transport"/>
    <property type="evidence" value="ECO:0007669"/>
    <property type="project" value="TreeGrafter"/>
</dbReference>
<feature type="compositionally biased region" description="Polar residues" evidence="7">
    <location>
        <begin position="458"/>
        <end position="472"/>
    </location>
</feature>
<feature type="compositionally biased region" description="Low complexity" evidence="7">
    <location>
        <begin position="502"/>
        <end position="515"/>
    </location>
</feature>
<dbReference type="GO" id="GO:0010008">
    <property type="term" value="C:endosome membrane"/>
    <property type="evidence" value="ECO:0007669"/>
    <property type="project" value="TreeGrafter"/>
</dbReference>
<dbReference type="InterPro" id="IPR002553">
    <property type="entry name" value="Clathrin/coatomer_adapt-like_N"/>
</dbReference>
<evidence type="ECO:0000256" key="7">
    <source>
        <dbReference type="SAM" id="MobiDB-lite"/>
    </source>
</evidence>
<feature type="compositionally biased region" description="Basic and acidic residues" evidence="7">
    <location>
        <begin position="540"/>
        <end position="550"/>
    </location>
</feature>
<keyword evidence="6" id="KW-0472">Membrane</keyword>
<dbReference type="SUPFAM" id="SSF48371">
    <property type="entry name" value="ARM repeat"/>
    <property type="match status" value="1"/>
</dbReference>
<gene>
    <name evidence="10" type="ORF">AKO1_011926</name>
</gene>
<keyword evidence="11" id="KW-1185">Reference proteome</keyword>
<dbReference type="InterPro" id="IPR058898">
    <property type="entry name" value="Mu_AP3"/>
</dbReference>
<dbReference type="Gene3D" id="1.25.10.10">
    <property type="entry name" value="Leucine-rich Repeat Variant"/>
    <property type="match status" value="1"/>
</dbReference>
<comment type="subcellular location">
    <subcellularLocation>
        <location evidence="1">Endomembrane system</location>
    </subcellularLocation>
</comment>
<evidence type="ECO:0000256" key="2">
    <source>
        <dbReference type="ARBA" id="ARBA00006613"/>
    </source>
</evidence>
<feature type="domain" description="Clathrin/coatomer adaptor adaptin-like N-terminal" evidence="8">
    <location>
        <begin position="8"/>
        <end position="223"/>
    </location>
</feature>
<dbReference type="Pfam" id="PF26171">
    <property type="entry name" value="Mu_AP3"/>
    <property type="match status" value="1"/>
</dbReference>
<evidence type="ECO:0000256" key="6">
    <source>
        <dbReference type="ARBA" id="ARBA00023136"/>
    </source>
</evidence>
<dbReference type="Proteomes" id="UP001431209">
    <property type="component" value="Unassembled WGS sequence"/>
</dbReference>
<feature type="region of interest" description="Disordered" evidence="7">
    <location>
        <begin position="449"/>
        <end position="550"/>
    </location>
</feature>
<proteinExistence type="inferred from homology"/>
<evidence type="ECO:0000256" key="5">
    <source>
        <dbReference type="ARBA" id="ARBA00022927"/>
    </source>
</evidence>
<dbReference type="GO" id="GO:0030123">
    <property type="term" value="C:AP-3 adaptor complex"/>
    <property type="evidence" value="ECO:0007669"/>
    <property type="project" value="InterPro"/>
</dbReference>
<dbReference type="InterPro" id="IPR017105">
    <property type="entry name" value="AP3_complex_dsu"/>
</dbReference>
<feature type="compositionally biased region" description="Low complexity" evidence="7">
    <location>
        <begin position="525"/>
        <end position="537"/>
    </location>
</feature>
<feature type="compositionally biased region" description="Low complexity" evidence="7">
    <location>
        <begin position="479"/>
        <end position="489"/>
    </location>
</feature>
<evidence type="ECO:0000256" key="4">
    <source>
        <dbReference type="ARBA" id="ARBA00022737"/>
    </source>
</evidence>
<dbReference type="InterPro" id="IPR011989">
    <property type="entry name" value="ARM-like"/>
</dbReference>
<dbReference type="GO" id="GO:0006623">
    <property type="term" value="P:protein targeting to vacuole"/>
    <property type="evidence" value="ECO:0007669"/>
    <property type="project" value="TreeGrafter"/>
</dbReference>
<dbReference type="PANTHER" id="PTHR22781:SF12">
    <property type="entry name" value="AP-3 COMPLEX SUBUNIT DELTA-1"/>
    <property type="match status" value="1"/>
</dbReference>
<dbReference type="Pfam" id="PF01602">
    <property type="entry name" value="Adaptin_N"/>
    <property type="match status" value="1"/>
</dbReference>
<evidence type="ECO:0000259" key="8">
    <source>
        <dbReference type="Pfam" id="PF01602"/>
    </source>
</evidence>
<keyword evidence="5" id="KW-0653">Protein transport</keyword>
<dbReference type="AlphaFoldDB" id="A0AAW2Z9L7"/>
<dbReference type="PANTHER" id="PTHR22781">
    <property type="entry name" value="DELTA ADAPTIN-RELATED"/>
    <property type="match status" value="1"/>
</dbReference>
<protein>
    <submittedName>
        <fullName evidence="10">AP-3 complex subunit delta-1</fullName>
    </submittedName>
</protein>